<evidence type="ECO:0008006" key="6">
    <source>
        <dbReference type="Google" id="ProtNLM"/>
    </source>
</evidence>
<evidence type="ECO:0000313" key="5">
    <source>
        <dbReference type="Proteomes" id="UP000030689"/>
    </source>
</evidence>
<gene>
    <name evidence="4" type="ORF">EUTSA_v10023179mg</name>
</gene>
<evidence type="ECO:0000259" key="2">
    <source>
        <dbReference type="Pfam" id="PF03107"/>
    </source>
</evidence>
<accession>V4LKM2</accession>
<dbReference type="AlphaFoldDB" id="V4LKM2"/>
<dbReference type="Pfam" id="PF22926">
    <property type="entry name" value="C1-like_CT"/>
    <property type="match status" value="1"/>
</dbReference>
<dbReference type="KEGG" id="eus:EUTSA_v10023179mg"/>
<reference evidence="4 5" key="1">
    <citation type="journal article" date="2013" name="Front. Plant Sci.">
        <title>The Reference Genome of the Halophytic Plant Eutrema salsugineum.</title>
        <authorList>
            <person name="Yang R."/>
            <person name="Jarvis D.E."/>
            <person name="Chen H."/>
            <person name="Beilstein M.A."/>
            <person name="Grimwood J."/>
            <person name="Jenkins J."/>
            <person name="Shu S."/>
            <person name="Prochnik S."/>
            <person name="Xin M."/>
            <person name="Ma C."/>
            <person name="Schmutz J."/>
            <person name="Wing R.A."/>
            <person name="Mitchell-Olds T."/>
            <person name="Schumaker K.S."/>
            <person name="Wang X."/>
        </authorList>
    </citation>
    <scope>NUCLEOTIDE SEQUENCE [LARGE SCALE GENOMIC DNA]</scope>
</reference>
<dbReference type="InterPro" id="IPR004146">
    <property type="entry name" value="DC1"/>
</dbReference>
<dbReference type="PANTHER" id="PTHR32410">
    <property type="entry name" value="CYSTEINE/HISTIDINE-RICH C1 DOMAIN FAMILY PROTEIN"/>
    <property type="match status" value="1"/>
</dbReference>
<evidence type="ECO:0000256" key="1">
    <source>
        <dbReference type="ARBA" id="ARBA00022737"/>
    </source>
</evidence>
<dbReference type="InterPro" id="IPR053192">
    <property type="entry name" value="Vacuole_Formation_Reg"/>
</dbReference>
<dbReference type="EMBL" id="KI517392">
    <property type="protein sequence ID" value="ESQ51070.1"/>
    <property type="molecule type" value="Genomic_DNA"/>
</dbReference>
<protein>
    <recommendedName>
        <fullName evidence="6">Phorbol-ester/DAG-type domain-containing protein</fullName>
    </recommendedName>
</protein>
<proteinExistence type="predicted"/>
<dbReference type="SUPFAM" id="SSF57889">
    <property type="entry name" value="Cysteine-rich domain"/>
    <property type="match status" value="5"/>
</dbReference>
<dbReference type="eggNOG" id="ENOG502RANS">
    <property type="taxonomic scope" value="Eukaryota"/>
</dbReference>
<dbReference type="STRING" id="72664.V4LKM2"/>
<evidence type="ECO:0000259" key="3">
    <source>
        <dbReference type="Pfam" id="PF22926"/>
    </source>
</evidence>
<evidence type="ECO:0000313" key="4">
    <source>
        <dbReference type="EMBL" id="ESQ51070.1"/>
    </source>
</evidence>
<dbReference type="Proteomes" id="UP000030689">
    <property type="component" value="Unassembled WGS sequence"/>
</dbReference>
<dbReference type="InterPro" id="IPR046349">
    <property type="entry name" value="C1-like_sf"/>
</dbReference>
<keyword evidence="5" id="KW-1185">Reference proteome</keyword>
<dbReference type="Gramene" id="ESQ51070">
    <property type="protein sequence ID" value="ESQ51070"/>
    <property type="gene ID" value="EUTSA_v10023179mg"/>
</dbReference>
<feature type="domain" description="DC1" evidence="2">
    <location>
        <begin position="55"/>
        <end position="98"/>
    </location>
</feature>
<feature type="domain" description="DC1" evidence="2">
    <location>
        <begin position="163"/>
        <end position="210"/>
    </location>
</feature>
<feature type="domain" description="DC1-like C-terminal" evidence="3">
    <location>
        <begin position="489"/>
        <end position="530"/>
    </location>
</feature>
<organism evidence="4 5">
    <name type="scientific">Eutrema salsugineum</name>
    <name type="common">Saltwater cress</name>
    <name type="synonym">Sisymbrium salsugineum</name>
    <dbReference type="NCBI Taxonomy" id="72664"/>
    <lineage>
        <taxon>Eukaryota</taxon>
        <taxon>Viridiplantae</taxon>
        <taxon>Streptophyta</taxon>
        <taxon>Embryophyta</taxon>
        <taxon>Tracheophyta</taxon>
        <taxon>Spermatophyta</taxon>
        <taxon>Magnoliopsida</taxon>
        <taxon>eudicotyledons</taxon>
        <taxon>Gunneridae</taxon>
        <taxon>Pentapetalae</taxon>
        <taxon>rosids</taxon>
        <taxon>malvids</taxon>
        <taxon>Brassicales</taxon>
        <taxon>Brassicaceae</taxon>
        <taxon>Eutremeae</taxon>
        <taxon>Eutrema</taxon>
    </lineage>
</organism>
<dbReference type="PANTHER" id="PTHR32410:SF154">
    <property type="entry name" value="CHP-RICH ZINC FINGER PROTEIN-LIKE-RELATED"/>
    <property type="match status" value="1"/>
</dbReference>
<dbReference type="InterPro" id="IPR054483">
    <property type="entry name" value="DC1-like_CT"/>
</dbReference>
<dbReference type="Pfam" id="PF03107">
    <property type="entry name" value="C1_2"/>
    <property type="match status" value="2"/>
</dbReference>
<name>V4LKM2_EUTSA</name>
<keyword evidence="1" id="KW-0677">Repeat</keyword>
<dbReference type="OMA" id="EANSETW"/>
<sequence>MAKTPLQQAGFISSLTNWSDADFRLFATWETEDMKLLFNFGLLPDTDSIELRHYPSHPNHTLWLRRKPHNYCDLCGRDIVDLCYHCPICTFDVDLYCARYPPLKVINVSEMHRHKLTNVKDLSQFDCSAKCGKTGDDFSYKCHECDLAFHVDCFSYPLELNHFYHSLHSLKLLTGRPGEYSDGRCHLCGKKIDEEKVFYHCSSCNFSLDMCWRSKPFACFQCSFMIHQGCLTLPRVININRHDHRISRNCVLGVVNSVCAVYVVHSKCATRNDVWIGKELEGVFDETEDTEPYVVINDNTIQHFSHKEHYLRLSDNGLHCEENKRCKACAHPISLQSFYGCTHFLHNELLTLITSEARCFQCDACNRISNGFRYQHWDKKLDVKCGSISEPFVHPSHPDHPLYYTSPNEKRQCNGYGCGFALDFKCATLPQNVKHRVDDHHLLLGYGEEASGKYWCGICEKEANSETWFYTYFTGLFPRSTVRFWGKLFKVMLNNSIARPVCKECKSLCVYPINLKLLGTSDAYFCSNKCRNLFQWKG</sequence>